<reference evidence="2" key="3">
    <citation type="submission" date="2025-09" db="UniProtKB">
        <authorList>
            <consortium name="Ensembl"/>
        </authorList>
    </citation>
    <scope>IDENTIFICATION</scope>
</reference>
<reference evidence="2" key="1">
    <citation type="submission" date="2019-08" db="EMBL/GenBank/DDBJ databases">
        <title>Phocoena sinus (Vaquita) genome, mPhoSin1, primary haplotype.</title>
        <authorList>
            <person name="Morin P."/>
            <person name="Mountcastle J."/>
            <person name="Fungtammasan C."/>
            <person name="Rhie A."/>
            <person name="Rojas-Bracho L."/>
            <person name="Smith C.R."/>
            <person name="Taylor B.L."/>
            <person name="Gulland F.M.D."/>
            <person name="Musser W."/>
            <person name="Houck M."/>
            <person name="Haase B."/>
            <person name="Paez S."/>
            <person name="Howe K."/>
            <person name="Torrance J."/>
            <person name="Formenti G."/>
            <person name="Phillippy A."/>
            <person name="Ryder O."/>
            <person name="Jarvis E.D."/>
            <person name="Fedrigo O."/>
        </authorList>
    </citation>
    <scope>NUCLEOTIDE SEQUENCE [LARGE SCALE GENOMIC DNA]</scope>
</reference>
<dbReference type="SUPFAM" id="SSF109640">
    <property type="entry name" value="KRAB domain (Kruppel-associated box)"/>
    <property type="match status" value="1"/>
</dbReference>
<name>A0A8C9CH60_PHOSS</name>
<gene>
    <name evidence="2" type="primary">LOC116743790</name>
</gene>
<evidence type="ECO:0000313" key="2">
    <source>
        <dbReference type="Ensembl" id="ENSPSNP00000024283.1"/>
    </source>
</evidence>
<dbReference type="GO" id="GO:0006355">
    <property type="term" value="P:regulation of DNA-templated transcription"/>
    <property type="evidence" value="ECO:0007669"/>
    <property type="project" value="InterPro"/>
</dbReference>
<dbReference type="Ensembl" id="ENSPSNT00000027316.1">
    <property type="protein sequence ID" value="ENSPSNP00000024283.1"/>
    <property type="gene ID" value="ENSPSNG00000017745.1"/>
</dbReference>
<dbReference type="AlphaFoldDB" id="A0A8C9CH60"/>
<protein>
    <recommendedName>
        <fullName evidence="1">KRAB domain-containing protein</fullName>
    </recommendedName>
</protein>
<dbReference type="InterPro" id="IPR036051">
    <property type="entry name" value="KRAB_dom_sf"/>
</dbReference>
<dbReference type="PROSITE" id="PS50805">
    <property type="entry name" value="KRAB"/>
    <property type="match status" value="1"/>
</dbReference>
<organism evidence="2 3">
    <name type="scientific">Phocoena sinus</name>
    <name type="common">Vaquita</name>
    <dbReference type="NCBI Taxonomy" id="42100"/>
    <lineage>
        <taxon>Eukaryota</taxon>
        <taxon>Metazoa</taxon>
        <taxon>Chordata</taxon>
        <taxon>Craniata</taxon>
        <taxon>Vertebrata</taxon>
        <taxon>Euteleostomi</taxon>
        <taxon>Mammalia</taxon>
        <taxon>Eutheria</taxon>
        <taxon>Laurasiatheria</taxon>
        <taxon>Artiodactyla</taxon>
        <taxon>Whippomorpha</taxon>
        <taxon>Cetacea</taxon>
        <taxon>Odontoceti</taxon>
        <taxon>Phocoenidae</taxon>
        <taxon>Phocoena</taxon>
    </lineage>
</organism>
<dbReference type="Gene3D" id="6.10.140.140">
    <property type="match status" value="1"/>
</dbReference>
<dbReference type="SMART" id="SM00349">
    <property type="entry name" value="KRAB"/>
    <property type="match status" value="1"/>
</dbReference>
<feature type="domain" description="KRAB" evidence="1">
    <location>
        <begin position="8"/>
        <end position="87"/>
    </location>
</feature>
<keyword evidence="3" id="KW-1185">Reference proteome</keyword>
<dbReference type="InterPro" id="IPR050169">
    <property type="entry name" value="Krueppel_C2H2_ZnF"/>
</dbReference>
<dbReference type="Pfam" id="PF01352">
    <property type="entry name" value="KRAB"/>
    <property type="match status" value="1"/>
</dbReference>
<dbReference type="Proteomes" id="UP000694554">
    <property type="component" value="Chromosome 19"/>
</dbReference>
<proteinExistence type="predicted"/>
<dbReference type="PANTHER" id="PTHR23232">
    <property type="entry name" value="KRAB DOMAIN C2H2 ZINC FINGER"/>
    <property type="match status" value="1"/>
</dbReference>
<accession>A0A8C9CH60</accession>
<sequence>MALSQAPLTFKDVAIEFSREEWACLDPDQKAFYVDVMLETYSNLISLGEDNFPSEVGICLWVSLHLPCAPWEPLFCLTDLKSLLTQI</sequence>
<dbReference type="CDD" id="cd07765">
    <property type="entry name" value="KRAB_A-box"/>
    <property type="match status" value="1"/>
</dbReference>
<dbReference type="PANTHER" id="PTHR23232:SF158">
    <property type="entry name" value="KRAB DOMAIN-CONTAINING PROTEIN 5"/>
    <property type="match status" value="1"/>
</dbReference>
<dbReference type="InterPro" id="IPR001909">
    <property type="entry name" value="KRAB"/>
</dbReference>
<reference evidence="2" key="2">
    <citation type="submission" date="2025-08" db="UniProtKB">
        <authorList>
            <consortium name="Ensembl"/>
        </authorList>
    </citation>
    <scope>IDENTIFICATION</scope>
</reference>
<dbReference type="GeneTree" id="ENSGT00940000153165"/>
<evidence type="ECO:0000259" key="1">
    <source>
        <dbReference type="PROSITE" id="PS50805"/>
    </source>
</evidence>
<evidence type="ECO:0000313" key="3">
    <source>
        <dbReference type="Proteomes" id="UP000694554"/>
    </source>
</evidence>